<feature type="domain" description="OTU" evidence="5">
    <location>
        <begin position="87"/>
        <end position="212"/>
    </location>
</feature>
<evidence type="ECO:0000256" key="1">
    <source>
        <dbReference type="ARBA" id="ARBA00010407"/>
    </source>
</evidence>
<name>A0AAW1RBG3_9CHLO</name>
<dbReference type="PANTHER" id="PTHR12419:SF111">
    <property type="entry name" value="OVARIAN TUMOR DOMAIN-CONTAINING DEUBIQUITINATING ENZYME 9"/>
    <property type="match status" value="1"/>
</dbReference>
<dbReference type="GO" id="GO:0004843">
    <property type="term" value="F:cysteine-type deubiquitinase activity"/>
    <property type="evidence" value="ECO:0007669"/>
    <property type="project" value="TreeGrafter"/>
</dbReference>
<dbReference type="SUPFAM" id="SSF54001">
    <property type="entry name" value="Cysteine proteinases"/>
    <property type="match status" value="1"/>
</dbReference>
<dbReference type="CDD" id="cd22751">
    <property type="entry name" value="OTU_plant_OTU9-like"/>
    <property type="match status" value="1"/>
</dbReference>
<sequence length="244" mass="27956">MIYPVTNSSIDEERRQSGGGCSPSFDMYGSPPYPASEDEMDEIMAQQLATAEYIKHVPRVNSSTPATPGDEFTNRQRLQLRLQMYGLCEREVKGDGNCQFRALSDQLYRTPHYHAEVRRVAVNQLRAHEDLYSDYVPGDYWQYCADMARNGTWGDHVTLQAVADAYGVRINVMTSFEEACFIELKPLGPVRSQRVVYLSFWAEVHYNSLYPANDPPAQIPEHKFLGSRRLHRFFSGSVHNELFM</sequence>
<protein>
    <recommendedName>
        <fullName evidence="5">OTU domain-containing protein</fullName>
    </recommendedName>
</protein>
<dbReference type="AlphaFoldDB" id="A0AAW1RBG3"/>
<dbReference type="GO" id="GO:0016579">
    <property type="term" value="P:protein deubiquitination"/>
    <property type="evidence" value="ECO:0007669"/>
    <property type="project" value="TreeGrafter"/>
</dbReference>
<gene>
    <name evidence="6" type="ORF">WJX72_012417</name>
</gene>
<dbReference type="Pfam" id="PF02338">
    <property type="entry name" value="OTU"/>
    <property type="match status" value="1"/>
</dbReference>
<evidence type="ECO:0000256" key="2">
    <source>
        <dbReference type="ARBA" id="ARBA00022786"/>
    </source>
</evidence>
<reference evidence="6 7" key="1">
    <citation type="journal article" date="2024" name="Nat. Commun.">
        <title>Phylogenomics reveals the evolutionary origins of lichenization in chlorophyte algae.</title>
        <authorList>
            <person name="Puginier C."/>
            <person name="Libourel C."/>
            <person name="Otte J."/>
            <person name="Skaloud P."/>
            <person name="Haon M."/>
            <person name="Grisel S."/>
            <person name="Petersen M."/>
            <person name="Berrin J.G."/>
            <person name="Delaux P.M."/>
            <person name="Dal Grande F."/>
            <person name="Keller J."/>
        </authorList>
    </citation>
    <scope>NUCLEOTIDE SEQUENCE [LARGE SCALE GENOMIC DNA]</scope>
    <source>
        <strain evidence="6 7">SAG 2043</strain>
    </source>
</reference>
<dbReference type="InterPro" id="IPR050704">
    <property type="entry name" value="Peptidase_C85-like"/>
</dbReference>
<comment type="caution">
    <text evidence="6">The sequence shown here is derived from an EMBL/GenBank/DDBJ whole genome shotgun (WGS) entry which is preliminary data.</text>
</comment>
<evidence type="ECO:0000259" key="5">
    <source>
        <dbReference type="PROSITE" id="PS50802"/>
    </source>
</evidence>
<comment type="similarity">
    <text evidence="1">Belongs to the peptidase C85 family.</text>
</comment>
<dbReference type="Proteomes" id="UP001489004">
    <property type="component" value="Unassembled WGS sequence"/>
</dbReference>
<evidence type="ECO:0000313" key="6">
    <source>
        <dbReference type="EMBL" id="KAK9830552.1"/>
    </source>
</evidence>
<dbReference type="PANTHER" id="PTHR12419">
    <property type="entry name" value="OTU DOMAIN CONTAINING PROTEIN"/>
    <property type="match status" value="1"/>
</dbReference>
<dbReference type="FunFam" id="3.90.70.80:FF:000001">
    <property type="entry name" value="OTU domain-containing protein"/>
    <property type="match status" value="1"/>
</dbReference>
<accession>A0AAW1RBG3</accession>
<dbReference type="InterPro" id="IPR038765">
    <property type="entry name" value="Papain-like_cys_pep_sf"/>
</dbReference>
<evidence type="ECO:0000313" key="7">
    <source>
        <dbReference type="Proteomes" id="UP001489004"/>
    </source>
</evidence>
<evidence type="ECO:0000256" key="4">
    <source>
        <dbReference type="SAM" id="MobiDB-lite"/>
    </source>
</evidence>
<keyword evidence="3" id="KW-0378">Hydrolase</keyword>
<evidence type="ECO:0000256" key="3">
    <source>
        <dbReference type="ARBA" id="ARBA00022801"/>
    </source>
</evidence>
<dbReference type="Gene3D" id="3.90.70.80">
    <property type="match status" value="1"/>
</dbReference>
<dbReference type="PROSITE" id="PS50802">
    <property type="entry name" value="OTU"/>
    <property type="match status" value="1"/>
</dbReference>
<dbReference type="EMBL" id="JALJOR010000001">
    <property type="protein sequence ID" value="KAK9830552.1"/>
    <property type="molecule type" value="Genomic_DNA"/>
</dbReference>
<proteinExistence type="inferred from homology"/>
<feature type="region of interest" description="Disordered" evidence="4">
    <location>
        <begin position="1"/>
        <end position="37"/>
    </location>
</feature>
<keyword evidence="2" id="KW-0833">Ubl conjugation pathway</keyword>
<dbReference type="InterPro" id="IPR003323">
    <property type="entry name" value="OTU_dom"/>
</dbReference>
<keyword evidence="7" id="KW-1185">Reference proteome</keyword>
<organism evidence="6 7">
    <name type="scientific">[Myrmecia] bisecta</name>
    <dbReference type="NCBI Taxonomy" id="41462"/>
    <lineage>
        <taxon>Eukaryota</taxon>
        <taxon>Viridiplantae</taxon>
        <taxon>Chlorophyta</taxon>
        <taxon>core chlorophytes</taxon>
        <taxon>Trebouxiophyceae</taxon>
        <taxon>Trebouxiales</taxon>
        <taxon>Trebouxiaceae</taxon>
        <taxon>Myrmecia</taxon>
    </lineage>
</organism>